<dbReference type="GO" id="GO:0003677">
    <property type="term" value="F:DNA binding"/>
    <property type="evidence" value="ECO:0007669"/>
    <property type="project" value="InterPro"/>
</dbReference>
<dbReference type="OrthoDB" id="9788852at2"/>
<dbReference type="Proteomes" id="UP000013781">
    <property type="component" value="Unassembled WGS sequence"/>
</dbReference>
<dbReference type="STRING" id="155617.RV09_GL002024"/>
<comment type="caution">
    <text evidence="3">The sequence shown here is derived from an EMBL/GenBank/DDBJ whole genome shotgun (WGS) entry which is preliminary data.</text>
</comment>
<dbReference type="AlphaFoldDB" id="R2QR92"/>
<dbReference type="Proteomes" id="UP000014157">
    <property type="component" value="Unassembled WGS sequence"/>
</dbReference>
<name>R2QR92_9ENTE</name>
<dbReference type="PANTHER" id="PTHR30349">
    <property type="entry name" value="PHAGE INTEGRASE-RELATED"/>
    <property type="match status" value="1"/>
</dbReference>
<evidence type="ECO:0000259" key="2">
    <source>
        <dbReference type="PROSITE" id="PS51898"/>
    </source>
</evidence>
<dbReference type="InterPro" id="IPR011010">
    <property type="entry name" value="DNA_brk_join_enz"/>
</dbReference>
<dbReference type="GO" id="GO:0015074">
    <property type="term" value="P:DNA integration"/>
    <property type="evidence" value="ECO:0007669"/>
    <property type="project" value="InterPro"/>
</dbReference>
<reference evidence="3 5" key="1">
    <citation type="submission" date="2013-02" db="EMBL/GenBank/DDBJ databases">
        <title>The Genome Sequence of Enterococcus moraviensis BAA-383.</title>
        <authorList>
            <consortium name="The Broad Institute Genome Sequencing Platform"/>
            <consortium name="The Broad Institute Genome Sequencing Center for Infectious Disease"/>
            <person name="Earl A.M."/>
            <person name="Gilmore M.S."/>
            <person name="Lebreton F."/>
            <person name="Walker B."/>
            <person name="Young S.K."/>
            <person name="Zeng Q."/>
            <person name="Gargeya S."/>
            <person name="Fitzgerald M."/>
            <person name="Haas B."/>
            <person name="Abouelleil A."/>
            <person name="Alvarado L."/>
            <person name="Arachchi H.M."/>
            <person name="Berlin A.M."/>
            <person name="Chapman S.B."/>
            <person name="Dewar J."/>
            <person name="Goldberg J."/>
            <person name="Griggs A."/>
            <person name="Gujja S."/>
            <person name="Hansen M."/>
            <person name="Howarth C."/>
            <person name="Imamovic A."/>
            <person name="Larimer J."/>
            <person name="McCowan C."/>
            <person name="Murphy C."/>
            <person name="Neiman D."/>
            <person name="Pearson M."/>
            <person name="Priest M."/>
            <person name="Roberts A."/>
            <person name="Saif S."/>
            <person name="Shea T."/>
            <person name="Sisk P."/>
            <person name="Sykes S."/>
            <person name="Wortman J."/>
            <person name="Nusbaum C."/>
            <person name="Birren B."/>
        </authorList>
    </citation>
    <scope>NUCLEOTIDE SEQUENCE [LARGE SCALE GENOMIC DNA]</scope>
    <source>
        <strain evidence="3 5">ATCC BAA-383</strain>
    </source>
</reference>
<gene>
    <name evidence="4" type="ORF">I586_01600</name>
    <name evidence="3" type="ORF">UAY_02301</name>
</gene>
<dbReference type="Gene3D" id="1.10.443.10">
    <property type="entry name" value="Intergrase catalytic core"/>
    <property type="match status" value="1"/>
</dbReference>
<feature type="domain" description="Tyr recombinase" evidence="2">
    <location>
        <begin position="3"/>
        <end position="178"/>
    </location>
</feature>
<reference evidence="4 6" key="2">
    <citation type="submission" date="2013-03" db="EMBL/GenBank/DDBJ databases">
        <title>The Genome Sequence of Enterococcus moraviensis BAA-383 (PacBio/Illumina hybrid assembly).</title>
        <authorList>
            <consortium name="The Broad Institute Genomics Platform"/>
            <consortium name="The Broad Institute Genome Sequencing Center for Infectious Disease"/>
            <person name="Earl A."/>
            <person name="Russ C."/>
            <person name="Gilmore M."/>
            <person name="Surin D."/>
            <person name="Walker B."/>
            <person name="Young S."/>
            <person name="Zeng Q."/>
            <person name="Gargeya S."/>
            <person name="Fitzgerald M."/>
            <person name="Haas B."/>
            <person name="Abouelleil A."/>
            <person name="Allen A.W."/>
            <person name="Alvarado L."/>
            <person name="Arachchi H.M."/>
            <person name="Berlin A.M."/>
            <person name="Chapman S.B."/>
            <person name="Gainer-Dewar J."/>
            <person name="Goldberg J."/>
            <person name="Griggs A."/>
            <person name="Gujja S."/>
            <person name="Hansen M."/>
            <person name="Howarth C."/>
            <person name="Imamovic A."/>
            <person name="Ireland A."/>
            <person name="Larimer J."/>
            <person name="McCowan C."/>
            <person name="Murphy C."/>
            <person name="Pearson M."/>
            <person name="Poon T.W."/>
            <person name="Priest M."/>
            <person name="Roberts A."/>
            <person name="Saif S."/>
            <person name="Shea T."/>
            <person name="Sisk P."/>
            <person name="Sykes S."/>
            <person name="Wortman J."/>
            <person name="Nusbaum C."/>
            <person name="Birren B."/>
        </authorList>
    </citation>
    <scope>NUCLEOTIDE SEQUENCE [LARGE SCALE GENOMIC DNA]</scope>
    <source>
        <strain evidence="4 6">ATCC BAA-383</strain>
    </source>
</reference>
<organism evidence="3 5">
    <name type="scientific">Enterococcus moraviensis ATCC BAA-383</name>
    <dbReference type="NCBI Taxonomy" id="1158609"/>
    <lineage>
        <taxon>Bacteria</taxon>
        <taxon>Bacillati</taxon>
        <taxon>Bacillota</taxon>
        <taxon>Bacilli</taxon>
        <taxon>Lactobacillales</taxon>
        <taxon>Enterococcaceae</taxon>
        <taxon>Enterococcus</taxon>
    </lineage>
</organism>
<dbReference type="EMBL" id="ASWB01000002">
    <property type="protein sequence ID" value="EOT71793.1"/>
    <property type="molecule type" value="Genomic_DNA"/>
</dbReference>
<dbReference type="PROSITE" id="PS51898">
    <property type="entry name" value="TYR_RECOMBINASE"/>
    <property type="match status" value="1"/>
</dbReference>
<dbReference type="Pfam" id="PF00589">
    <property type="entry name" value="Phage_integrase"/>
    <property type="match status" value="1"/>
</dbReference>
<evidence type="ECO:0000313" key="5">
    <source>
        <dbReference type="Proteomes" id="UP000013781"/>
    </source>
</evidence>
<evidence type="ECO:0000313" key="4">
    <source>
        <dbReference type="EMBL" id="EOT71793.1"/>
    </source>
</evidence>
<dbReference type="SUPFAM" id="SSF56349">
    <property type="entry name" value="DNA breaking-rejoining enzymes"/>
    <property type="match status" value="1"/>
</dbReference>
<protein>
    <recommendedName>
        <fullName evidence="2">Tyr recombinase domain-containing protein</fullName>
    </recommendedName>
</protein>
<dbReference type="InterPro" id="IPR050090">
    <property type="entry name" value="Tyrosine_recombinase_XerCD"/>
</dbReference>
<dbReference type="InterPro" id="IPR013762">
    <property type="entry name" value="Integrase-like_cat_sf"/>
</dbReference>
<dbReference type="HOGENOM" id="CLU_027562_33_1_9"/>
<dbReference type="RefSeq" id="WP_010765668.1">
    <property type="nucleotide sequence ID" value="NZ_ASWB01000002.1"/>
</dbReference>
<dbReference type="PATRIC" id="fig|1158609.3.peg.2250"/>
<sequence length="184" mass="21830">MSYNVQPLRSNDEINDFLFFLRRHRYAKRDVFLFLFGINTGLRMSDIVCRKVSDIKYSSTPQIIEKKTGKKRTLYLESMQSQIEDYIKDMDDNDWLFPSRKGSDHLQPKAVYKIFQKVAAGLDRNDIGTHTLRKTFGYHYYKRTKDIVFLMEIFGHSNQQITKRYIGITQDEISDSLKNFRLGF</sequence>
<keyword evidence="6" id="KW-1185">Reference proteome</keyword>
<evidence type="ECO:0000256" key="1">
    <source>
        <dbReference type="ARBA" id="ARBA00023172"/>
    </source>
</evidence>
<dbReference type="eggNOG" id="COG0582">
    <property type="taxonomic scope" value="Bacteria"/>
</dbReference>
<evidence type="ECO:0000313" key="6">
    <source>
        <dbReference type="Proteomes" id="UP000014157"/>
    </source>
</evidence>
<accession>R2QR92</accession>
<evidence type="ECO:0000313" key="3">
    <source>
        <dbReference type="EMBL" id="EOH99032.1"/>
    </source>
</evidence>
<dbReference type="InterPro" id="IPR002104">
    <property type="entry name" value="Integrase_catalytic"/>
</dbReference>
<dbReference type="PANTHER" id="PTHR30349:SF82">
    <property type="entry name" value="INTEGRASE_RECOMBINASE YOEC-RELATED"/>
    <property type="match status" value="1"/>
</dbReference>
<dbReference type="EMBL" id="AJAS01000016">
    <property type="protein sequence ID" value="EOH99032.1"/>
    <property type="molecule type" value="Genomic_DNA"/>
</dbReference>
<dbReference type="GO" id="GO:0006310">
    <property type="term" value="P:DNA recombination"/>
    <property type="evidence" value="ECO:0007669"/>
    <property type="project" value="UniProtKB-KW"/>
</dbReference>
<proteinExistence type="predicted"/>
<keyword evidence="1" id="KW-0233">DNA recombination</keyword>